<accession>A0A0S7BQN3</accession>
<dbReference type="SUPFAM" id="SSF102588">
    <property type="entry name" value="LmbE-like"/>
    <property type="match status" value="1"/>
</dbReference>
<keyword evidence="2" id="KW-1185">Reference proteome</keyword>
<evidence type="ECO:0000313" key="2">
    <source>
        <dbReference type="Proteomes" id="UP000053091"/>
    </source>
</evidence>
<dbReference type="EMBL" id="DF968182">
    <property type="protein sequence ID" value="GAP42938.1"/>
    <property type="molecule type" value="Genomic_DNA"/>
</dbReference>
<dbReference type="Gene3D" id="3.40.50.10320">
    <property type="entry name" value="LmbE-like"/>
    <property type="match status" value="1"/>
</dbReference>
<dbReference type="InterPro" id="IPR024078">
    <property type="entry name" value="LmbE-like_dom_sf"/>
</dbReference>
<dbReference type="AlphaFoldDB" id="A0A0S7BQN3"/>
<evidence type="ECO:0000313" key="1">
    <source>
        <dbReference type="EMBL" id="GAP42938.1"/>
    </source>
</evidence>
<dbReference type="Pfam" id="PF02585">
    <property type="entry name" value="PIG-L"/>
    <property type="match status" value="1"/>
</dbReference>
<sequence length="328" mass="37846">MNISALQRPGCNRQHFPPPAVIITVVSMIRIMNGRNQILFAFTALMILTLCACNTREDILKYAPVEVYADDTLLQLVEDKRAMIVIAHDDDMCGMAGTISLLNQRGWEIAVVSFSQSPERNAAQIEACRSILDTVMFVDLKPGQYRNDLDTVENAYYAIPRERFELVFNRELIETEYSRCIRAFNPSVIFTLDSEMGGYGHPEHVFISQMVIDLAMQQRITPALIYQSVYTDHMEQTIMERHAARMKSWGFPGDEWENAKATYGVSGMPEPDVQINISGEAGRKMDYLRSYNKREREILDFFIPFFEAYPAEEYFSVFDREFFRVIRM</sequence>
<protein>
    <submittedName>
        <fullName evidence="1">N-acetylglucosaminyl deacetylase, LmbE family</fullName>
    </submittedName>
</protein>
<dbReference type="OrthoDB" id="9790023at2"/>
<name>A0A0S7BQN3_9BACT</name>
<dbReference type="Proteomes" id="UP000053091">
    <property type="component" value="Unassembled WGS sequence"/>
</dbReference>
<proteinExistence type="predicted"/>
<dbReference type="InterPro" id="IPR003737">
    <property type="entry name" value="GlcNAc_PI_deacetylase-related"/>
</dbReference>
<dbReference type="STRING" id="1678841.TBC1_111079"/>
<reference evidence="1" key="1">
    <citation type="journal article" date="2015" name="Genome Announc.">
        <title>Draft Genome Sequence of Bacteroidales Strain TBC1, a Novel Isolate from a Methanogenic Wastewater Treatment System.</title>
        <authorList>
            <person name="Tourlousse D.M."/>
            <person name="Matsuura N."/>
            <person name="Sun L."/>
            <person name="Toyonaga M."/>
            <person name="Kuroda K."/>
            <person name="Ohashi A."/>
            <person name="Cruz R."/>
            <person name="Yamaguchi T."/>
            <person name="Sekiguchi Y."/>
        </authorList>
    </citation>
    <scope>NUCLEOTIDE SEQUENCE [LARGE SCALE GENOMIC DNA]</scope>
    <source>
        <strain evidence="1">TBC1</strain>
    </source>
</reference>
<organism evidence="1">
    <name type="scientific">Lentimicrobium saccharophilum</name>
    <dbReference type="NCBI Taxonomy" id="1678841"/>
    <lineage>
        <taxon>Bacteria</taxon>
        <taxon>Pseudomonadati</taxon>
        <taxon>Bacteroidota</taxon>
        <taxon>Bacteroidia</taxon>
        <taxon>Bacteroidales</taxon>
        <taxon>Lentimicrobiaceae</taxon>
        <taxon>Lentimicrobium</taxon>
    </lineage>
</organism>
<gene>
    <name evidence="1" type="ORF">TBC1_111079</name>
</gene>